<reference evidence="1 2" key="1">
    <citation type="submission" date="2019-07" db="EMBL/GenBank/DDBJ databases">
        <authorList>
            <person name="Kim J."/>
        </authorList>
    </citation>
    <scope>NUCLEOTIDE SEQUENCE [LARGE SCALE GENOMIC DNA]</scope>
    <source>
        <strain evidence="2">dk17</strain>
    </source>
</reference>
<sequence>MTTISAHHLELLKAEVLVKAGLSRINPGDCRVVCFVIEQKTKHRISETTIKRMYGFAFSKYQPSMFTLDAMAIFCGYQGWQHWQEREQPAATNAGEVTWRGLKKQADRITEYTLQSLRNRSGIPYQHTVDRQFINRHMDEFLQSDSAGTIIAAPAGYGKTIATCRWVEHQIKNHDDNIYLFFSCTALISTYLSGRNMHDWLQGLLGYGQGKDAIALSDINDRNNGTFYLIIDGFDEHWFKPEHFKVLIDQLMDVFFIYRESSFFKMIVSMRTATWESYRHDLLTGSSNWYTGFKNGDNCINVPLLNSYEIGTLSSHINPAMKESVSIAVADSFGHPLYFEFYYREHKEDFSFKHIDHTLMFEISALFILNKVQLGKYVDEKIMLTRELVNKMVLSGSEEGTDKQDLLPLIKLHEPAYRQLLGVGFLREINEVVGYAARNMVRFGNIHFASHSIARTWLYENQERFDNNIIARINNELNSPELKLPVAKWCIIHAIRTGQQDSFSRIPSLELDTNQKLELVNFLGDLLRNEFKLIDKSEMLVNYFNQPFSKQMFEYFFGLELINAEYQNALNTLLLFNLPHRKRILVYTALGIIGIMGLDLDAVENSIEKMRAIPADVFAEFPFSPLSALRALHSYFKYGIVNREALVELTRLAGRPHEYYNELEHSASNDMLCLLACYTGYLFNNPRKLMRVVKKINGSYCNANGQRNDETYTFFSKILQADAYFRFGNAEEVTAIYQWLEEKYAYELLTPFMRILLACMKIKMLVINGHENQIMPEFRYVEAITIGSGSKLSKLYTLALLLRNEAFMQGQPDIKKQFQYDIRRITREHGLQQEIFWREPATA</sequence>
<accession>A0A563UC69</accession>
<protein>
    <submittedName>
        <fullName evidence="1">Uncharacterized protein</fullName>
    </submittedName>
</protein>
<name>A0A563UC69_9SPHI</name>
<dbReference type="Gene3D" id="3.40.50.300">
    <property type="entry name" value="P-loop containing nucleotide triphosphate hydrolases"/>
    <property type="match status" value="1"/>
</dbReference>
<dbReference type="RefSeq" id="WP_146382106.1">
    <property type="nucleotide sequence ID" value="NZ_VOEJ01000005.1"/>
</dbReference>
<gene>
    <name evidence="1" type="ORF">FPZ43_11685</name>
</gene>
<dbReference type="InterPro" id="IPR027417">
    <property type="entry name" value="P-loop_NTPase"/>
</dbReference>
<evidence type="ECO:0000313" key="1">
    <source>
        <dbReference type="EMBL" id="TWR28920.1"/>
    </source>
</evidence>
<keyword evidence="2" id="KW-1185">Reference proteome</keyword>
<evidence type="ECO:0000313" key="2">
    <source>
        <dbReference type="Proteomes" id="UP000320042"/>
    </source>
</evidence>
<proteinExistence type="predicted"/>
<comment type="caution">
    <text evidence="1">The sequence shown here is derived from an EMBL/GenBank/DDBJ whole genome shotgun (WGS) entry which is preliminary data.</text>
</comment>
<dbReference type="AlphaFoldDB" id="A0A563UC69"/>
<organism evidence="1 2">
    <name type="scientific">Mucilaginibacter pallidiroseus</name>
    <dbReference type="NCBI Taxonomy" id="2599295"/>
    <lineage>
        <taxon>Bacteria</taxon>
        <taxon>Pseudomonadati</taxon>
        <taxon>Bacteroidota</taxon>
        <taxon>Sphingobacteriia</taxon>
        <taxon>Sphingobacteriales</taxon>
        <taxon>Sphingobacteriaceae</taxon>
        <taxon>Mucilaginibacter</taxon>
    </lineage>
</organism>
<dbReference type="EMBL" id="VOEJ01000005">
    <property type="protein sequence ID" value="TWR28920.1"/>
    <property type="molecule type" value="Genomic_DNA"/>
</dbReference>
<dbReference type="OrthoDB" id="956377at2"/>
<dbReference type="Proteomes" id="UP000320042">
    <property type="component" value="Unassembled WGS sequence"/>
</dbReference>